<keyword evidence="6" id="KW-0503">Monooxygenase</keyword>
<dbReference type="Proteomes" id="UP000204221">
    <property type="component" value="Chromosome"/>
</dbReference>
<evidence type="ECO:0000313" key="8">
    <source>
        <dbReference type="Proteomes" id="UP000204221"/>
    </source>
</evidence>
<evidence type="ECO:0000256" key="6">
    <source>
        <dbReference type="ARBA" id="ARBA00023033"/>
    </source>
</evidence>
<name>A0A221W500_9PSEU</name>
<dbReference type="Gene3D" id="1.10.630.10">
    <property type="entry name" value="Cytochrome P450"/>
    <property type="match status" value="1"/>
</dbReference>
<dbReference type="RefSeq" id="WP_211290422.1">
    <property type="nucleotide sequence ID" value="NZ_CP022521.1"/>
</dbReference>
<evidence type="ECO:0000256" key="2">
    <source>
        <dbReference type="ARBA" id="ARBA00022617"/>
    </source>
</evidence>
<comment type="similarity">
    <text evidence="1">Belongs to the cytochrome P450 family.</text>
</comment>
<dbReference type="InterPro" id="IPR002397">
    <property type="entry name" value="Cyt_P450_B"/>
</dbReference>
<organism evidence="7 8">
    <name type="scientific">Actinoalloteichus hoggarensis</name>
    <dbReference type="NCBI Taxonomy" id="1470176"/>
    <lineage>
        <taxon>Bacteria</taxon>
        <taxon>Bacillati</taxon>
        <taxon>Actinomycetota</taxon>
        <taxon>Actinomycetes</taxon>
        <taxon>Pseudonocardiales</taxon>
        <taxon>Pseudonocardiaceae</taxon>
        <taxon>Actinoalloteichus</taxon>
    </lineage>
</organism>
<evidence type="ECO:0000313" key="7">
    <source>
        <dbReference type="EMBL" id="ASO20928.1"/>
    </source>
</evidence>
<gene>
    <name evidence="7" type="primary">eryF</name>
    <name evidence="7" type="ORF">AHOG_16510</name>
</gene>
<accession>A0A221W500</accession>
<dbReference type="InterPro" id="IPR036396">
    <property type="entry name" value="Cyt_P450_sf"/>
</dbReference>
<dbReference type="CDD" id="cd11029">
    <property type="entry name" value="CYP107-like"/>
    <property type="match status" value="1"/>
</dbReference>
<keyword evidence="5" id="KW-0408">Iron</keyword>
<dbReference type="GO" id="GO:0005506">
    <property type="term" value="F:iron ion binding"/>
    <property type="evidence" value="ECO:0007669"/>
    <property type="project" value="InterPro"/>
</dbReference>
<evidence type="ECO:0000256" key="4">
    <source>
        <dbReference type="ARBA" id="ARBA00023002"/>
    </source>
</evidence>
<dbReference type="SUPFAM" id="SSF48264">
    <property type="entry name" value="Cytochrome P450"/>
    <property type="match status" value="1"/>
</dbReference>
<dbReference type="GO" id="GO:0020037">
    <property type="term" value="F:heme binding"/>
    <property type="evidence" value="ECO:0007669"/>
    <property type="project" value="InterPro"/>
</dbReference>
<evidence type="ECO:0000256" key="5">
    <source>
        <dbReference type="ARBA" id="ARBA00023004"/>
    </source>
</evidence>
<keyword evidence="8" id="KW-1185">Reference proteome</keyword>
<reference evidence="7 8" key="1">
    <citation type="submission" date="2017-07" db="EMBL/GenBank/DDBJ databases">
        <title>Complete genome sequence of Actinoalloteichus hoggarensis DSM 45943, type strain of Actinoalloteichus hoggarensis.</title>
        <authorList>
            <person name="Ruckert C."/>
            <person name="Nouioui I."/>
            <person name="Willmese J."/>
            <person name="van Wezel G."/>
            <person name="Klenk H.-P."/>
            <person name="Kalinowski J."/>
            <person name="Zotchev S.B."/>
        </authorList>
    </citation>
    <scope>NUCLEOTIDE SEQUENCE [LARGE SCALE GENOMIC DNA]</scope>
    <source>
        <strain evidence="7 8">DSM 45943</strain>
    </source>
</reference>
<dbReference type="FunFam" id="1.10.630.10:FF:000018">
    <property type="entry name" value="Cytochrome P450 monooxygenase"/>
    <property type="match status" value="1"/>
</dbReference>
<dbReference type="EC" id="1.14.-.-" evidence="7"/>
<keyword evidence="2" id="KW-0349">Heme</keyword>
<dbReference type="KEGG" id="ahg:AHOG_16510"/>
<dbReference type="GO" id="GO:0016705">
    <property type="term" value="F:oxidoreductase activity, acting on paired donors, with incorporation or reduction of molecular oxygen"/>
    <property type="evidence" value="ECO:0007669"/>
    <property type="project" value="InterPro"/>
</dbReference>
<evidence type="ECO:0000256" key="3">
    <source>
        <dbReference type="ARBA" id="ARBA00022723"/>
    </source>
</evidence>
<keyword evidence="3" id="KW-0479">Metal-binding</keyword>
<evidence type="ECO:0000256" key="1">
    <source>
        <dbReference type="ARBA" id="ARBA00010617"/>
    </source>
</evidence>
<dbReference type="AlphaFoldDB" id="A0A221W500"/>
<dbReference type="GO" id="GO:0004497">
    <property type="term" value="F:monooxygenase activity"/>
    <property type="evidence" value="ECO:0007669"/>
    <property type="project" value="UniProtKB-KW"/>
</dbReference>
<sequence length="417" mass="45701">MLEHRPVVIDRTGADIHDEARRIRAHGPVAPVELPGGVRAWSITGHAAARLALSDHRFSKDPRRHWTAYVDGRIGDDFPLIGWVLMDNLTTTHGADHTRLRRLTAKAFTPRRVAAMRPGIERLVAELLDELAAVPPGRPVDLKAAFAHPLPSRVICDLFGIPPEARARMLRGGETNVDTTLTPEESAANVEQWHREMYEFVESRRRTPGDDLTTDLIAAKEDGSQLSDSELVGTLHLLLATGTEPVMNLITNAVAALLTHPEQLALVRSGEVDLREAVEETLRVQAPVAHLPFRFTTEEVVLGGVTIPRGEPVLINFAGIGRDPALHGADADRFDVARKDKEHLSFGHGIYRCIGAPLAWLETEIALTALFDRFPRLTLAVDEGELEPQATFIMNGRLTLPVLTEPAVVGSPSDVTV</sequence>
<dbReference type="InterPro" id="IPR001128">
    <property type="entry name" value="Cyt_P450"/>
</dbReference>
<keyword evidence="4 7" id="KW-0560">Oxidoreductase</keyword>
<proteinExistence type="inferred from homology"/>
<dbReference type="Pfam" id="PF00067">
    <property type="entry name" value="p450"/>
    <property type="match status" value="1"/>
</dbReference>
<dbReference type="PANTHER" id="PTHR46696:SF1">
    <property type="entry name" value="CYTOCHROME P450 YJIB-RELATED"/>
    <property type="match status" value="1"/>
</dbReference>
<dbReference type="PANTHER" id="PTHR46696">
    <property type="entry name" value="P450, PUTATIVE (EUROFUNG)-RELATED"/>
    <property type="match status" value="1"/>
</dbReference>
<dbReference type="EMBL" id="CP022521">
    <property type="protein sequence ID" value="ASO20928.1"/>
    <property type="molecule type" value="Genomic_DNA"/>
</dbReference>
<protein>
    <submittedName>
        <fullName evidence="7">6-deoxyerythronolide B hydroxylase</fullName>
        <ecNumber evidence="7">1.14.-.-</ecNumber>
    </submittedName>
</protein>
<dbReference type="PRINTS" id="PR00359">
    <property type="entry name" value="BP450"/>
</dbReference>